<dbReference type="Pfam" id="PF12894">
    <property type="entry name" value="ANAPC4_WD40"/>
    <property type="match status" value="1"/>
</dbReference>
<protein>
    <recommendedName>
        <fullName evidence="12">Anaphase-promoting complex subunit 4-like WD40 domain-containing protein</fullName>
    </recommendedName>
</protein>
<evidence type="ECO:0000256" key="5">
    <source>
        <dbReference type="ARBA" id="ARBA00022737"/>
    </source>
</evidence>
<dbReference type="EMBL" id="HBHR01012417">
    <property type="protein sequence ID" value="CAD9863707.1"/>
    <property type="molecule type" value="Transcribed_RNA"/>
</dbReference>
<dbReference type="InterPro" id="IPR037363">
    <property type="entry name" value="Sec13/Seh1_fam"/>
</dbReference>
<dbReference type="GO" id="GO:0030127">
    <property type="term" value="C:COPII vesicle coat"/>
    <property type="evidence" value="ECO:0007669"/>
    <property type="project" value="TreeGrafter"/>
</dbReference>
<dbReference type="GO" id="GO:0051028">
    <property type="term" value="P:mRNA transport"/>
    <property type="evidence" value="ECO:0007669"/>
    <property type="project" value="UniProtKB-KW"/>
</dbReference>
<keyword evidence="3" id="KW-0813">Transport</keyword>
<comment type="subcellular location">
    <subcellularLocation>
        <location evidence="1">Nucleus</location>
        <location evidence="1">Nuclear pore complex</location>
    </subcellularLocation>
</comment>
<keyword evidence="5" id="KW-0677">Repeat</keyword>
<dbReference type="InterPro" id="IPR024977">
    <property type="entry name" value="Apc4-like_WD40_dom"/>
</dbReference>
<dbReference type="PANTHER" id="PTHR11024">
    <property type="entry name" value="NUCLEAR PORE COMPLEX PROTEIN SEC13 / SEH1 FAMILY MEMBER"/>
    <property type="match status" value="1"/>
</dbReference>
<dbReference type="InterPro" id="IPR015943">
    <property type="entry name" value="WD40/YVTN_repeat-like_dom_sf"/>
</dbReference>
<sequence length="335" mass="36384">MAADQPVTIDTQHEDMIHDAQFDYYAKKVATCSSDRTIQIYDVTGDVYNKSAVLTGHDGPVWQVAWAHPKFGVLLASCSYDGQVIIHRESPQSCWTQIHVHRFHESSVNSLAWAPHEFGLVLACASADGRVSILTHQTDDRWTTAHFQDSPLGCNAISWAPYNAIGSQNERGAVEMRVVTGSCDNKVRFWRSTERGWEEEAKQADVHSDWVRDVAWAPSSGMPCNLVASGSEDGQVHIWQQTETSGAPTSGGGAASSPASGQAVWQPHLVHNFGAPVWRVSWSVTGNVLAVSSGDHMVTLWKQSLDGTWFQVSSVKEEAQAAGGTASVVTPTPAS</sequence>
<proteinExistence type="inferred from homology"/>
<dbReference type="AlphaFoldDB" id="A0A7S2UZ04"/>
<evidence type="ECO:0000256" key="6">
    <source>
        <dbReference type="ARBA" id="ARBA00022816"/>
    </source>
</evidence>
<reference evidence="13" key="1">
    <citation type="submission" date="2021-01" db="EMBL/GenBank/DDBJ databases">
        <authorList>
            <person name="Corre E."/>
            <person name="Pelletier E."/>
            <person name="Niang G."/>
            <person name="Scheremetjew M."/>
            <person name="Finn R."/>
            <person name="Kale V."/>
            <person name="Holt S."/>
            <person name="Cochrane G."/>
            <person name="Meng A."/>
            <person name="Brown T."/>
            <person name="Cohen L."/>
        </authorList>
    </citation>
    <scope>NUCLEOTIDE SEQUENCE</scope>
    <source>
        <strain evidence="13">CCMP1661</strain>
    </source>
</reference>
<evidence type="ECO:0000256" key="8">
    <source>
        <dbReference type="ARBA" id="ARBA00023010"/>
    </source>
</evidence>
<evidence type="ECO:0000256" key="7">
    <source>
        <dbReference type="ARBA" id="ARBA00022927"/>
    </source>
</evidence>
<keyword evidence="10" id="KW-0539">Nucleus</keyword>
<evidence type="ECO:0000256" key="1">
    <source>
        <dbReference type="ARBA" id="ARBA00004567"/>
    </source>
</evidence>
<dbReference type="PROSITE" id="PS50294">
    <property type="entry name" value="WD_REPEATS_REGION"/>
    <property type="match status" value="1"/>
</dbReference>
<dbReference type="PANTHER" id="PTHR11024:SF2">
    <property type="entry name" value="PROTEIN SEC13 HOMOLOG"/>
    <property type="match status" value="1"/>
</dbReference>
<dbReference type="SUPFAM" id="SSF50978">
    <property type="entry name" value="WD40 repeat-like"/>
    <property type="match status" value="1"/>
</dbReference>
<organism evidence="13">
    <name type="scientific">Fibrocapsa japonica</name>
    <dbReference type="NCBI Taxonomy" id="94617"/>
    <lineage>
        <taxon>Eukaryota</taxon>
        <taxon>Sar</taxon>
        <taxon>Stramenopiles</taxon>
        <taxon>Ochrophyta</taxon>
        <taxon>Raphidophyceae</taxon>
        <taxon>Chattonellales</taxon>
        <taxon>Chattonellaceae</taxon>
        <taxon>Fibrocapsa</taxon>
    </lineage>
</organism>
<feature type="domain" description="Anaphase-promoting complex subunit 4-like WD40" evidence="12">
    <location>
        <begin position="74"/>
        <end position="149"/>
    </location>
</feature>
<dbReference type="PROSITE" id="PS50082">
    <property type="entry name" value="WD_REPEATS_2"/>
    <property type="match status" value="1"/>
</dbReference>
<dbReference type="GO" id="GO:0090114">
    <property type="term" value="P:COPII-coated vesicle budding"/>
    <property type="evidence" value="ECO:0007669"/>
    <property type="project" value="TreeGrafter"/>
</dbReference>
<keyword evidence="8" id="KW-0811">Translocation</keyword>
<keyword evidence="6" id="KW-0509">mRNA transport</keyword>
<dbReference type="GO" id="GO:0006606">
    <property type="term" value="P:protein import into nucleus"/>
    <property type="evidence" value="ECO:0007669"/>
    <property type="project" value="TreeGrafter"/>
</dbReference>
<evidence type="ECO:0000256" key="4">
    <source>
        <dbReference type="ARBA" id="ARBA00022574"/>
    </source>
</evidence>
<keyword evidence="7" id="KW-0653">Protein transport</keyword>
<gene>
    <name evidence="13" type="ORF">FJAP1339_LOCUS6052</name>
</gene>
<accession>A0A7S2UZ04</accession>
<evidence type="ECO:0000256" key="3">
    <source>
        <dbReference type="ARBA" id="ARBA00022448"/>
    </source>
</evidence>
<keyword evidence="9" id="KW-0906">Nuclear pore complex</keyword>
<evidence type="ECO:0000256" key="11">
    <source>
        <dbReference type="PROSITE-ProRule" id="PRU00221"/>
    </source>
</evidence>
<dbReference type="InterPro" id="IPR036322">
    <property type="entry name" value="WD40_repeat_dom_sf"/>
</dbReference>
<keyword evidence="4 11" id="KW-0853">WD repeat</keyword>
<dbReference type="Gene3D" id="2.130.10.10">
    <property type="entry name" value="YVTN repeat-like/Quinoprotein amine dehydrogenase"/>
    <property type="match status" value="1"/>
</dbReference>
<feature type="repeat" description="WD" evidence="11">
    <location>
        <begin position="204"/>
        <end position="240"/>
    </location>
</feature>
<dbReference type="SMART" id="SM00320">
    <property type="entry name" value="WD40"/>
    <property type="match status" value="6"/>
</dbReference>
<comment type="similarity">
    <text evidence="2">Belongs to the WD repeat SEC13 family.</text>
</comment>
<evidence type="ECO:0000256" key="9">
    <source>
        <dbReference type="ARBA" id="ARBA00023132"/>
    </source>
</evidence>
<dbReference type="Pfam" id="PF00400">
    <property type="entry name" value="WD40"/>
    <property type="match status" value="3"/>
</dbReference>
<dbReference type="GO" id="GO:0031080">
    <property type="term" value="C:nuclear pore outer ring"/>
    <property type="evidence" value="ECO:0007669"/>
    <property type="project" value="TreeGrafter"/>
</dbReference>
<evidence type="ECO:0000259" key="12">
    <source>
        <dbReference type="Pfam" id="PF12894"/>
    </source>
</evidence>
<evidence type="ECO:0000256" key="2">
    <source>
        <dbReference type="ARBA" id="ARBA00010102"/>
    </source>
</evidence>
<evidence type="ECO:0000256" key="10">
    <source>
        <dbReference type="ARBA" id="ARBA00023242"/>
    </source>
</evidence>
<evidence type="ECO:0000313" key="13">
    <source>
        <dbReference type="EMBL" id="CAD9863707.1"/>
    </source>
</evidence>
<dbReference type="InterPro" id="IPR001680">
    <property type="entry name" value="WD40_rpt"/>
</dbReference>
<dbReference type="GO" id="GO:0005198">
    <property type="term" value="F:structural molecule activity"/>
    <property type="evidence" value="ECO:0007669"/>
    <property type="project" value="InterPro"/>
</dbReference>
<name>A0A7S2UZ04_9STRA</name>